<keyword evidence="3" id="KW-1003">Cell membrane</keyword>
<dbReference type="InterPro" id="IPR037185">
    <property type="entry name" value="EmrE-like"/>
</dbReference>
<evidence type="ECO:0000313" key="9">
    <source>
        <dbReference type="EMBL" id="RSU15849.1"/>
    </source>
</evidence>
<evidence type="ECO:0000313" key="10">
    <source>
        <dbReference type="Proteomes" id="UP000288028"/>
    </source>
</evidence>
<dbReference type="OrthoDB" id="21828at2"/>
<dbReference type="Proteomes" id="UP000288028">
    <property type="component" value="Unassembled WGS sequence"/>
</dbReference>
<dbReference type="AlphaFoldDB" id="A0A430B6B8"/>
<keyword evidence="4 7" id="KW-0812">Transmembrane</keyword>
<evidence type="ECO:0000256" key="3">
    <source>
        <dbReference type="ARBA" id="ARBA00022475"/>
    </source>
</evidence>
<sequence length="109" mass="11829">MIKGYLFLLVAIIGEVIGTNLLKATEGFSKPLPTLYTVIAYVISFYFLSLSFKTIPISVAYAIWGAIGIILITIFSVVVWKEPLNGMTIVGLGFIIIGTIMVNLFGTGH</sequence>
<evidence type="ECO:0000256" key="5">
    <source>
        <dbReference type="ARBA" id="ARBA00022989"/>
    </source>
</evidence>
<comment type="caution">
    <text evidence="9">The sequence shown here is derived from an EMBL/GenBank/DDBJ whole genome shotgun (WGS) entry which is preliminary data.</text>
</comment>
<dbReference type="PANTHER" id="PTHR30561">
    <property type="entry name" value="SMR FAMILY PROTON-DEPENDENT DRUG EFFLUX TRANSPORTER SUGE"/>
    <property type="match status" value="1"/>
</dbReference>
<dbReference type="SUPFAM" id="SSF103481">
    <property type="entry name" value="Multidrug resistance efflux transporter EmrE"/>
    <property type="match status" value="1"/>
</dbReference>
<dbReference type="GO" id="GO:0005886">
    <property type="term" value="C:plasma membrane"/>
    <property type="evidence" value="ECO:0007669"/>
    <property type="project" value="UniProtKB-SubCell"/>
</dbReference>
<evidence type="ECO:0000256" key="8">
    <source>
        <dbReference type="SAM" id="Phobius"/>
    </source>
</evidence>
<feature type="transmembrane region" description="Helical" evidence="8">
    <location>
        <begin position="86"/>
        <end position="106"/>
    </location>
</feature>
<name>A0A430B6B8_9ENTE</name>
<dbReference type="GeneID" id="95581709"/>
<protein>
    <submittedName>
        <fullName evidence="9">QacE family quaternary ammonium compound efflux SMR transporter</fullName>
    </submittedName>
</protein>
<proteinExistence type="inferred from homology"/>
<dbReference type="InterPro" id="IPR000390">
    <property type="entry name" value="Small_drug/metabolite_transptr"/>
</dbReference>
<evidence type="ECO:0000256" key="6">
    <source>
        <dbReference type="ARBA" id="ARBA00023136"/>
    </source>
</evidence>
<reference evidence="9 10" key="1">
    <citation type="submission" date="2017-05" db="EMBL/GenBank/DDBJ databases">
        <title>Vagococcus spp. assemblies.</title>
        <authorList>
            <person name="Gulvik C.A."/>
        </authorList>
    </citation>
    <scope>NUCLEOTIDE SEQUENCE [LARGE SCALE GENOMIC DNA]</scope>
    <source>
        <strain evidence="9 10">SS1714</strain>
    </source>
</reference>
<evidence type="ECO:0000256" key="4">
    <source>
        <dbReference type="ARBA" id="ARBA00022692"/>
    </source>
</evidence>
<dbReference type="PANTHER" id="PTHR30561:SF1">
    <property type="entry name" value="MULTIDRUG TRANSPORTER EMRE"/>
    <property type="match status" value="1"/>
</dbReference>
<comment type="similarity">
    <text evidence="7">Belongs to the drug/metabolite transporter (DMT) superfamily. Small multidrug resistance (SMR) (TC 2.A.7.1) family.</text>
</comment>
<dbReference type="EMBL" id="NGKB01000004">
    <property type="protein sequence ID" value="RSU15849.1"/>
    <property type="molecule type" value="Genomic_DNA"/>
</dbReference>
<dbReference type="RefSeq" id="WP_126792700.1">
    <property type="nucleotide sequence ID" value="NZ_CP060720.1"/>
</dbReference>
<dbReference type="GO" id="GO:0022857">
    <property type="term" value="F:transmembrane transporter activity"/>
    <property type="evidence" value="ECO:0007669"/>
    <property type="project" value="InterPro"/>
</dbReference>
<evidence type="ECO:0000256" key="1">
    <source>
        <dbReference type="ARBA" id="ARBA00004651"/>
    </source>
</evidence>
<keyword evidence="2" id="KW-0813">Transport</keyword>
<dbReference type="Pfam" id="PF00893">
    <property type="entry name" value="Multi_Drug_Res"/>
    <property type="match status" value="1"/>
</dbReference>
<evidence type="ECO:0000256" key="7">
    <source>
        <dbReference type="RuleBase" id="RU003942"/>
    </source>
</evidence>
<evidence type="ECO:0000256" key="2">
    <source>
        <dbReference type="ARBA" id="ARBA00022448"/>
    </source>
</evidence>
<dbReference type="InterPro" id="IPR045324">
    <property type="entry name" value="Small_multidrug_res"/>
</dbReference>
<gene>
    <name evidence="9" type="ORF">CBF28_05290</name>
</gene>
<accession>A0A430B6B8</accession>
<dbReference type="FunFam" id="1.10.3730.20:FF:000001">
    <property type="entry name" value="Quaternary ammonium compound resistance transporter SugE"/>
    <property type="match status" value="1"/>
</dbReference>
<keyword evidence="6 8" id="KW-0472">Membrane</keyword>
<organism evidence="9 10">
    <name type="scientific">Vagococcus carniphilus</name>
    <dbReference type="NCBI Taxonomy" id="218144"/>
    <lineage>
        <taxon>Bacteria</taxon>
        <taxon>Bacillati</taxon>
        <taxon>Bacillota</taxon>
        <taxon>Bacilli</taxon>
        <taxon>Lactobacillales</taxon>
        <taxon>Enterococcaceae</taxon>
        <taxon>Vagococcus</taxon>
    </lineage>
</organism>
<feature type="transmembrane region" description="Helical" evidence="8">
    <location>
        <begin position="34"/>
        <end position="52"/>
    </location>
</feature>
<dbReference type="Gene3D" id="1.10.3730.20">
    <property type="match status" value="1"/>
</dbReference>
<keyword evidence="5 8" id="KW-1133">Transmembrane helix</keyword>
<feature type="transmembrane region" description="Helical" evidence="8">
    <location>
        <begin position="59"/>
        <end position="80"/>
    </location>
</feature>
<comment type="subcellular location">
    <subcellularLocation>
        <location evidence="1 7">Cell membrane</location>
        <topology evidence="1 7">Multi-pass membrane protein</topology>
    </subcellularLocation>
</comment>
<keyword evidence="10" id="KW-1185">Reference proteome</keyword>